<proteinExistence type="predicted"/>
<accession>A0ACD6AFD1</accession>
<keyword evidence="2" id="KW-1185">Reference proteome</keyword>
<dbReference type="EnsemblPlants" id="AVESA.00010b.r2.7DG1347070.1">
    <property type="protein sequence ID" value="AVESA.00010b.r2.7DG1347070.1.CDS"/>
    <property type="gene ID" value="AVESA.00010b.r2.7DG1347070"/>
</dbReference>
<reference evidence="1" key="1">
    <citation type="submission" date="2021-05" db="EMBL/GenBank/DDBJ databases">
        <authorList>
            <person name="Scholz U."/>
            <person name="Mascher M."/>
            <person name="Fiebig A."/>
        </authorList>
    </citation>
    <scope>NUCLEOTIDE SEQUENCE [LARGE SCALE GENOMIC DNA]</scope>
</reference>
<protein>
    <submittedName>
        <fullName evidence="1">Uncharacterized protein</fullName>
    </submittedName>
</protein>
<reference evidence="1" key="2">
    <citation type="submission" date="2025-09" db="UniProtKB">
        <authorList>
            <consortium name="EnsemblPlants"/>
        </authorList>
    </citation>
    <scope>IDENTIFICATION</scope>
</reference>
<organism evidence="1 2">
    <name type="scientific">Avena sativa</name>
    <name type="common">Oat</name>
    <dbReference type="NCBI Taxonomy" id="4498"/>
    <lineage>
        <taxon>Eukaryota</taxon>
        <taxon>Viridiplantae</taxon>
        <taxon>Streptophyta</taxon>
        <taxon>Embryophyta</taxon>
        <taxon>Tracheophyta</taxon>
        <taxon>Spermatophyta</taxon>
        <taxon>Magnoliopsida</taxon>
        <taxon>Liliopsida</taxon>
        <taxon>Poales</taxon>
        <taxon>Poaceae</taxon>
        <taxon>BOP clade</taxon>
        <taxon>Pooideae</taxon>
        <taxon>Poodae</taxon>
        <taxon>Poeae</taxon>
        <taxon>Poeae Chloroplast Group 1 (Aveneae type)</taxon>
        <taxon>Aveninae</taxon>
        <taxon>Avena</taxon>
    </lineage>
</organism>
<evidence type="ECO:0000313" key="2">
    <source>
        <dbReference type="Proteomes" id="UP001732700"/>
    </source>
</evidence>
<dbReference type="Proteomes" id="UP001732700">
    <property type="component" value="Chromosome 7D"/>
</dbReference>
<evidence type="ECO:0000313" key="1">
    <source>
        <dbReference type="EnsemblPlants" id="AVESA.00010b.r2.7DG1347070.1.CDS"/>
    </source>
</evidence>
<name>A0ACD6AFD1_AVESA</name>
<sequence length="282" mass="30104">MISYVKRTPAPRARSGHARHVQQRGEKDLDHELARPLASSLNTGRHEGEHTTLPRSPFTTTVSAERAPYVPAEMEPAAAQGMRCALCGAGADVHCAADAAFLCAACDAQVHGANFLASRHRRTRVSPPNKGRDDDDHDVSASACSSCLSTADSATTTTAMAPRRRKPMRRPAHGHAVLQGWAKRMGLSAGAARRYTMRALQDVAVAAAATRVPLRVAMAAALWREVAAHEVHKDDGDALRRLEECAGVPARILVAVASSMGRARVKRPAAAEDTEEGWGECA</sequence>